<keyword evidence="2" id="KW-0238">DNA-binding</keyword>
<dbReference type="InterPro" id="IPR019888">
    <property type="entry name" value="Tscrpt_reg_AsnC-like"/>
</dbReference>
<dbReference type="InterPro" id="IPR000485">
    <property type="entry name" value="AsnC-type_HTH_dom"/>
</dbReference>
<dbReference type="SUPFAM" id="SSF56235">
    <property type="entry name" value="N-terminal nucleophile aminohydrolases (Ntn hydrolases)"/>
    <property type="match status" value="1"/>
</dbReference>
<evidence type="ECO:0000313" key="4">
    <source>
        <dbReference type="EMBL" id="GAI08628.1"/>
    </source>
</evidence>
<protein>
    <recommendedName>
        <fullName evidence="5">HTH asnC-type domain-containing protein</fullName>
    </recommendedName>
</protein>
<dbReference type="AlphaFoldDB" id="X1KPL2"/>
<evidence type="ECO:0000256" key="2">
    <source>
        <dbReference type="ARBA" id="ARBA00023125"/>
    </source>
</evidence>
<dbReference type="SMART" id="SM00344">
    <property type="entry name" value="HTH_ASNC"/>
    <property type="match status" value="1"/>
</dbReference>
<sequence length="336" mass="39906">YYSNKDNFLFGSEVKSLLYSGKIAPKINWEKAFKEFFSNSHFQKRGDTLIKGIEELLPGHYAVVKPDRQKTIKRYWDLPESKLKSVANKKIAKTCRISRDQAEYRLKKLESSGILKKFATIFNYSALGFKEFIIVWLRLDCTKEQKLQLREELRKNKNILTYFDVLGDYDLGFDCIYKDKHEFQREFGEFMNKHKNIIKSYSTFITTSFNFFPLKEFDIKQTEKEFSLGNLNEKAKLDEKDIKILRELDKNGRVKIIDIAKSINISAEMALYKLKNLYKNKIVLGSRIIFDMEKMNYFFGNLKLNLKHLNEKTKQEIFHYCKQHKFINALSFGMFY</sequence>
<dbReference type="InterPro" id="IPR036388">
    <property type="entry name" value="WH-like_DNA-bd_sf"/>
</dbReference>
<accession>X1KPL2</accession>
<dbReference type="GO" id="GO:0005829">
    <property type="term" value="C:cytosol"/>
    <property type="evidence" value="ECO:0007669"/>
    <property type="project" value="TreeGrafter"/>
</dbReference>
<dbReference type="InterPro" id="IPR029055">
    <property type="entry name" value="Ntn_hydrolases_N"/>
</dbReference>
<dbReference type="SUPFAM" id="SSF46785">
    <property type="entry name" value="Winged helix' DNA-binding domain"/>
    <property type="match status" value="2"/>
</dbReference>
<name>X1KPL2_9ZZZZ</name>
<gene>
    <name evidence="4" type="ORF">S06H3_17608</name>
</gene>
<dbReference type="GO" id="GO:0043200">
    <property type="term" value="P:response to amino acid"/>
    <property type="evidence" value="ECO:0007669"/>
    <property type="project" value="TreeGrafter"/>
</dbReference>
<dbReference type="InterPro" id="IPR036390">
    <property type="entry name" value="WH_DNA-bd_sf"/>
</dbReference>
<proteinExistence type="predicted"/>
<dbReference type="PRINTS" id="PR00033">
    <property type="entry name" value="HTHASNC"/>
</dbReference>
<dbReference type="PANTHER" id="PTHR30154:SF34">
    <property type="entry name" value="TRANSCRIPTIONAL REGULATOR AZLB"/>
    <property type="match status" value="1"/>
</dbReference>
<evidence type="ECO:0008006" key="5">
    <source>
        <dbReference type="Google" id="ProtNLM"/>
    </source>
</evidence>
<dbReference type="GO" id="GO:0043565">
    <property type="term" value="F:sequence-specific DNA binding"/>
    <property type="evidence" value="ECO:0007669"/>
    <property type="project" value="InterPro"/>
</dbReference>
<dbReference type="Pfam" id="PF13412">
    <property type="entry name" value="HTH_24"/>
    <property type="match status" value="1"/>
</dbReference>
<dbReference type="Gene3D" id="3.60.20.10">
    <property type="entry name" value="Glutamine Phosphoribosylpyrophosphate, subunit 1, domain 1"/>
    <property type="match status" value="1"/>
</dbReference>
<dbReference type="Gene3D" id="1.10.10.10">
    <property type="entry name" value="Winged helix-like DNA-binding domain superfamily/Winged helix DNA-binding domain"/>
    <property type="match status" value="1"/>
</dbReference>
<feature type="non-terminal residue" evidence="4">
    <location>
        <position position="1"/>
    </location>
</feature>
<organism evidence="4">
    <name type="scientific">marine sediment metagenome</name>
    <dbReference type="NCBI Taxonomy" id="412755"/>
    <lineage>
        <taxon>unclassified sequences</taxon>
        <taxon>metagenomes</taxon>
        <taxon>ecological metagenomes</taxon>
    </lineage>
</organism>
<reference evidence="4" key="1">
    <citation type="journal article" date="2014" name="Front. Microbiol.">
        <title>High frequency of phylogenetically diverse reductive dehalogenase-homologous genes in deep subseafloor sedimentary metagenomes.</title>
        <authorList>
            <person name="Kawai M."/>
            <person name="Futagami T."/>
            <person name="Toyoda A."/>
            <person name="Takaki Y."/>
            <person name="Nishi S."/>
            <person name="Hori S."/>
            <person name="Arai W."/>
            <person name="Tsubouchi T."/>
            <person name="Morono Y."/>
            <person name="Uchiyama I."/>
            <person name="Ito T."/>
            <person name="Fujiyama A."/>
            <person name="Inagaki F."/>
            <person name="Takami H."/>
        </authorList>
    </citation>
    <scope>NUCLEOTIDE SEQUENCE</scope>
    <source>
        <strain evidence="4">Expedition CK06-06</strain>
    </source>
</reference>
<dbReference type="Gene3D" id="3.30.70.920">
    <property type="match status" value="1"/>
</dbReference>
<feature type="non-terminal residue" evidence="4">
    <location>
        <position position="336"/>
    </location>
</feature>
<evidence type="ECO:0000256" key="1">
    <source>
        <dbReference type="ARBA" id="ARBA00023015"/>
    </source>
</evidence>
<dbReference type="EMBL" id="BARV01008819">
    <property type="protein sequence ID" value="GAI08628.1"/>
    <property type="molecule type" value="Genomic_DNA"/>
</dbReference>
<evidence type="ECO:0000256" key="3">
    <source>
        <dbReference type="ARBA" id="ARBA00023163"/>
    </source>
</evidence>
<dbReference type="PANTHER" id="PTHR30154">
    <property type="entry name" value="LEUCINE-RESPONSIVE REGULATORY PROTEIN"/>
    <property type="match status" value="1"/>
</dbReference>
<comment type="caution">
    <text evidence="4">The sequence shown here is derived from an EMBL/GenBank/DDBJ whole genome shotgun (WGS) entry which is preliminary data.</text>
</comment>
<keyword evidence="3" id="KW-0804">Transcription</keyword>
<keyword evidence="1" id="KW-0805">Transcription regulation</keyword>